<dbReference type="Proteomes" id="UP001620626">
    <property type="component" value="Unassembled WGS sequence"/>
</dbReference>
<keyword evidence="4" id="KW-1185">Reference proteome</keyword>
<feature type="region of interest" description="Disordered" evidence="2">
    <location>
        <begin position="127"/>
        <end position="159"/>
    </location>
</feature>
<evidence type="ECO:0000313" key="4">
    <source>
        <dbReference type="Proteomes" id="UP001620626"/>
    </source>
</evidence>
<dbReference type="PANTHER" id="PTHR21523">
    <property type="match status" value="1"/>
</dbReference>
<evidence type="ECO:0000313" key="3">
    <source>
        <dbReference type="EMBL" id="KAL3113126.1"/>
    </source>
</evidence>
<gene>
    <name evidence="3" type="ORF">niasHT_017205</name>
</gene>
<feature type="compositionally biased region" description="Basic and acidic residues" evidence="2">
    <location>
        <begin position="327"/>
        <end position="342"/>
    </location>
</feature>
<dbReference type="PANTHER" id="PTHR21523:SF38">
    <property type="entry name" value="MLT-TEN (MLT-10) RELATED"/>
    <property type="match status" value="1"/>
</dbReference>
<protein>
    <submittedName>
        <fullName evidence="3">Uncharacterized protein</fullName>
    </submittedName>
</protein>
<evidence type="ECO:0000256" key="2">
    <source>
        <dbReference type="SAM" id="MobiDB-lite"/>
    </source>
</evidence>
<organism evidence="3 4">
    <name type="scientific">Heterodera trifolii</name>
    <dbReference type="NCBI Taxonomy" id="157864"/>
    <lineage>
        <taxon>Eukaryota</taxon>
        <taxon>Metazoa</taxon>
        <taxon>Ecdysozoa</taxon>
        <taxon>Nematoda</taxon>
        <taxon>Chromadorea</taxon>
        <taxon>Rhabditida</taxon>
        <taxon>Tylenchina</taxon>
        <taxon>Tylenchomorpha</taxon>
        <taxon>Tylenchoidea</taxon>
        <taxon>Heteroderidae</taxon>
        <taxon>Heteroderinae</taxon>
        <taxon>Heterodera</taxon>
    </lineage>
</organism>
<feature type="region of interest" description="Disordered" evidence="2">
    <location>
        <begin position="318"/>
        <end position="342"/>
    </location>
</feature>
<feature type="compositionally biased region" description="Basic and acidic residues" evidence="2">
    <location>
        <begin position="127"/>
        <end position="136"/>
    </location>
</feature>
<sequence length="342" mass="38537">MEHLVVKLKPDVQRLERDIMPIIDQMEQAEQRWQRMRNTLSEQQQQMVQLRGYVPLTRRQRHILFPVLGQAAGCSSADGNETAAEFVCSTEESTAEREFEQNIAELAEMKEGDPSLEHKLDTFFSQDDAKQRPFRQEKRRRRKRQEVGGLAPDTEEGGHEIPRTVVLEPFAFDTRLGGVVLEGIYLSPTAFYKELASPEVLTAQILTPQLLDAFVLSPEAFMAEVLSPLVAEARVLAPRTLFVQILGPTAGALHIGSPDTHGILVLSPHILSPRIYSEERYLIEVLSPHFLGGEHEKGNEEDTHVHFGGTVRFVGWPGHSPLGETEQGEKHEQEQQKAIKQT</sequence>
<feature type="coiled-coil region" evidence="1">
    <location>
        <begin position="12"/>
        <end position="46"/>
    </location>
</feature>
<dbReference type="AlphaFoldDB" id="A0ABD2LDG0"/>
<proteinExistence type="predicted"/>
<dbReference type="EMBL" id="JBICBT010000456">
    <property type="protein sequence ID" value="KAL3113126.1"/>
    <property type="molecule type" value="Genomic_DNA"/>
</dbReference>
<reference evidence="3 4" key="1">
    <citation type="submission" date="2024-10" db="EMBL/GenBank/DDBJ databases">
        <authorList>
            <person name="Kim D."/>
        </authorList>
    </citation>
    <scope>NUCLEOTIDE SEQUENCE [LARGE SCALE GENOMIC DNA]</scope>
    <source>
        <strain evidence="3">BH-2024</strain>
    </source>
</reference>
<evidence type="ECO:0000256" key="1">
    <source>
        <dbReference type="SAM" id="Coils"/>
    </source>
</evidence>
<accession>A0ABD2LDG0</accession>
<name>A0ABD2LDG0_9BILA</name>
<keyword evidence="1" id="KW-0175">Coiled coil</keyword>
<comment type="caution">
    <text evidence="3">The sequence shown here is derived from an EMBL/GenBank/DDBJ whole genome shotgun (WGS) entry which is preliminary data.</text>
</comment>